<feature type="region of interest" description="Disordered" evidence="1">
    <location>
        <begin position="64"/>
        <end position="116"/>
    </location>
</feature>
<feature type="compositionally biased region" description="Basic and acidic residues" evidence="1">
    <location>
        <begin position="73"/>
        <end position="105"/>
    </location>
</feature>
<reference evidence="2 3" key="1">
    <citation type="submission" date="2023-03" db="EMBL/GenBank/DDBJ databases">
        <title>High recombination rates correlate with genetic variation in Cardiocondyla obscurior ants.</title>
        <authorList>
            <person name="Errbii M."/>
        </authorList>
    </citation>
    <scope>NUCLEOTIDE SEQUENCE [LARGE SCALE GENOMIC DNA]</scope>
    <source>
        <strain evidence="2">Alpha-2009</strain>
        <tissue evidence="2">Whole body</tissue>
    </source>
</reference>
<evidence type="ECO:0000313" key="2">
    <source>
        <dbReference type="EMBL" id="KAL0126965.1"/>
    </source>
</evidence>
<dbReference type="AlphaFoldDB" id="A0AAW2GH39"/>
<dbReference type="EMBL" id="JADYXP020000004">
    <property type="protein sequence ID" value="KAL0126965.1"/>
    <property type="molecule type" value="Genomic_DNA"/>
</dbReference>
<proteinExistence type="predicted"/>
<sequence length="116" mass="13171">MARARRRLRPLPRGQRRSSIVSAFEITRPDRQHEPPGNSVISARRLRPGATVVVSSPGVSAMGTVVASSSHIRPAERRSERKKEREIRSRNGRERERGRDRERSLPARVYASRTPP</sequence>
<keyword evidence="3" id="KW-1185">Reference proteome</keyword>
<evidence type="ECO:0000313" key="3">
    <source>
        <dbReference type="Proteomes" id="UP001430953"/>
    </source>
</evidence>
<feature type="compositionally biased region" description="Basic residues" evidence="1">
    <location>
        <begin position="1"/>
        <end position="16"/>
    </location>
</feature>
<name>A0AAW2GH39_9HYME</name>
<dbReference type="Proteomes" id="UP001430953">
    <property type="component" value="Unassembled WGS sequence"/>
</dbReference>
<accession>A0AAW2GH39</accession>
<protein>
    <submittedName>
        <fullName evidence="2">Uncharacterized protein</fullName>
    </submittedName>
</protein>
<comment type="caution">
    <text evidence="2">The sequence shown here is derived from an EMBL/GenBank/DDBJ whole genome shotgun (WGS) entry which is preliminary data.</text>
</comment>
<gene>
    <name evidence="2" type="ORF">PUN28_005359</name>
</gene>
<evidence type="ECO:0000256" key="1">
    <source>
        <dbReference type="SAM" id="MobiDB-lite"/>
    </source>
</evidence>
<feature type="region of interest" description="Disordered" evidence="1">
    <location>
        <begin position="1"/>
        <end position="42"/>
    </location>
</feature>
<organism evidence="2 3">
    <name type="scientific">Cardiocondyla obscurior</name>
    <dbReference type="NCBI Taxonomy" id="286306"/>
    <lineage>
        <taxon>Eukaryota</taxon>
        <taxon>Metazoa</taxon>
        <taxon>Ecdysozoa</taxon>
        <taxon>Arthropoda</taxon>
        <taxon>Hexapoda</taxon>
        <taxon>Insecta</taxon>
        <taxon>Pterygota</taxon>
        <taxon>Neoptera</taxon>
        <taxon>Endopterygota</taxon>
        <taxon>Hymenoptera</taxon>
        <taxon>Apocrita</taxon>
        <taxon>Aculeata</taxon>
        <taxon>Formicoidea</taxon>
        <taxon>Formicidae</taxon>
        <taxon>Myrmicinae</taxon>
        <taxon>Cardiocondyla</taxon>
    </lineage>
</organism>